<protein>
    <submittedName>
        <fullName evidence="3">Uncharacterized protein</fullName>
    </submittedName>
</protein>
<evidence type="ECO:0000256" key="1">
    <source>
        <dbReference type="SAM" id="Coils"/>
    </source>
</evidence>
<keyword evidence="1" id="KW-0175">Coiled coil</keyword>
<name>A0A7S3V766_9STRA</name>
<keyword evidence="2" id="KW-1133">Transmembrane helix</keyword>
<organism evidence="3">
    <name type="scientific">Chaetoceros debilis</name>
    <dbReference type="NCBI Taxonomy" id="122233"/>
    <lineage>
        <taxon>Eukaryota</taxon>
        <taxon>Sar</taxon>
        <taxon>Stramenopiles</taxon>
        <taxon>Ochrophyta</taxon>
        <taxon>Bacillariophyta</taxon>
        <taxon>Coscinodiscophyceae</taxon>
        <taxon>Chaetocerotophycidae</taxon>
        <taxon>Chaetocerotales</taxon>
        <taxon>Chaetocerotaceae</taxon>
        <taxon>Chaetoceros</taxon>
    </lineage>
</organism>
<dbReference type="AlphaFoldDB" id="A0A7S3V766"/>
<evidence type="ECO:0000256" key="2">
    <source>
        <dbReference type="SAM" id="Phobius"/>
    </source>
</evidence>
<evidence type="ECO:0000313" key="3">
    <source>
        <dbReference type="EMBL" id="CAE0461295.1"/>
    </source>
</evidence>
<reference evidence="3" key="1">
    <citation type="submission" date="2021-01" db="EMBL/GenBank/DDBJ databases">
        <authorList>
            <person name="Corre E."/>
            <person name="Pelletier E."/>
            <person name="Niang G."/>
            <person name="Scheremetjew M."/>
            <person name="Finn R."/>
            <person name="Kale V."/>
            <person name="Holt S."/>
            <person name="Cochrane G."/>
            <person name="Meng A."/>
            <person name="Brown T."/>
            <person name="Cohen L."/>
        </authorList>
    </citation>
    <scope>NUCLEOTIDE SEQUENCE</scope>
    <source>
        <strain evidence="3">MM31A-1</strain>
    </source>
</reference>
<keyword evidence="2" id="KW-0812">Transmembrane</keyword>
<accession>A0A7S3V766</accession>
<proteinExistence type="predicted"/>
<sequence>MHNHKYTSHQSRKRSSNIQSTKMQSQAVIFFLLFTAVQAFTIQPAVTPTRVRSVNLFMANDAQAEAEALREKARLLKEEVAALSGTTVEKMDAKAVEEKAAAPAPPSTGENLYDDQVAEFKDPLSDNMRAKLMREASSGLDSEKPQTNVILYISVVVAILVGLAGSGILY</sequence>
<feature type="coiled-coil region" evidence="1">
    <location>
        <begin position="59"/>
        <end position="86"/>
    </location>
</feature>
<keyword evidence="2" id="KW-0472">Membrane</keyword>
<feature type="transmembrane region" description="Helical" evidence="2">
    <location>
        <begin position="149"/>
        <end position="169"/>
    </location>
</feature>
<dbReference type="EMBL" id="HBIO01008077">
    <property type="protein sequence ID" value="CAE0461295.1"/>
    <property type="molecule type" value="Transcribed_RNA"/>
</dbReference>
<gene>
    <name evidence="3" type="ORF">CDEB00056_LOCUS6136</name>
</gene>